<keyword evidence="1" id="KW-0472">Membrane</keyword>
<feature type="non-terminal residue" evidence="2">
    <location>
        <position position="1"/>
    </location>
</feature>
<proteinExistence type="predicted"/>
<dbReference type="AlphaFoldDB" id="A0A382SQ53"/>
<reference evidence="2" key="1">
    <citation type="submission" date="2018-05" db="EMBL/GenBank/DDBJ databases">
        <authorList>
            <person name="Lanie J.A."/>
            <person name="Ng W.-L."/>
            <person name="Kazmierczak K.M."/>
            <person name="Andrzejewski T.M."/>
            <person name="Davidsen T.M."/>
            <person name="Wayne K.J."/>
            <person name="Tettelin H."/>
            <person name="Glass J.I."/>
            <person name="Rusch D."/>
            <person name="Podicherti R."/>
            <person name="Tsui H.-C.T."/>
            <person name="Winkler M.E."/>
        </authorList>
    </citation>
    <scope>NUCLEOTIDE SEQUENCE</scope>
</reference>
<keyword evidence="1" id="KW-1133">Transmembrane helix</keyword>
<keyword evidence="1" id="KW-0812">Transmembrane</keyword>
<evidence type="ECO:0000313" key="2">
    <source>
        <dbReference type="EMBL" id="SVD11605.1"/>
    </source>
</evidence>
<accession>A0A382SQ53</accession>
<sequence length="79" mass="8969">VSNKYVTTLPSFLLSALLLSIVLPVISGCGTSLNQKNYLKCRQMLEKDRQRIRTGNEFSYNSQSFEECRASARFQTDSD</sequence>
<dbReference type="EMBL" id="UINC01130498">
    <property type="protein sequence ID" value="SVD11605.1"/>
    <property type="molecule type" value="Genomic_DNA"/>
</dbReference>
<feature type="transmembrane region" description="Helical" evidence="1">
    <location>
        <begin position="12"/>
        <end position="33"/>
    </location>
</feature>
<evidence type="ECO:0000256" key="1">
    <source>
        <dbReference type="SAM" id="Phobius"/>
    </source>
</evidence>
<gene>
    <name evidence="2" type="ORF">METZ01_LOCUS364459</name>
</gene>
<organism evidence="2">
    <name type="scientific">marine metagenome</name>
    <dbReference type="NCBI Taxonomy" id="408172"/>
    <lineage>
        <taxon>unclassified sequences</taxon>
        <taxon>metagenomes</taxon>
        <taxon>ecological metagenomes</taxon>
    </lineage>
</organism>
<name>A0A382SQ53_9ZZZZ</name>
<protein>
    <submittedName>
        <fullName evidence="2">Uncharacterized protein</fullName>
    </submittedName>
</protein>